<evidence type="ECO:0000313" key="3">
    <source>
        <dbReference type="EMBL" id="EOD01835.1"/>
    </source>
</evidence>
<dbReference type="Pfam" id="PF01593">
    <property type="entry name" value="Amino_oxidase"/>
    <property type="match status" value="1"/>
</dbReference>
<feature type="region of interest" description="Disordered" evidence="1">
    <location>
        <begin position="1"/>
        <end position="25"/>
    </location>
</feature>
<dbReference type="SUPFAM" id="SSF51905">
    <property type="entry name" value="FAD/NAD(P)-binding domain"/>
    <property type="match status" value="1"/>
</dbReference>
<gene>
    <name evidence="3" type="ORF">L21TH_0082</name>
</gene>
<organism evidence="3 4">
    <name type="scientific">Caldisalinibacter kiritimatiensis</name>
    <dbReference type="NCBI Taxonomy" id="1304284"/>
    <lineage>
        <taxon>Bacteria</taxon>
        <taxon>Bacillati</taxon>
        <taxon>Bacillota</taxon>
        <taxon>Tissierellia</taxon>
        <taxon>Tissierellales</taxon>
        <taxon>Thermohalobacteraceae</taxon>
        <taxon>Caldisalinibacter</taxon>
    </lineage>
</organism>
<proteinExistence type="predicted"/>
<dbReference type="InterPro" id="IPR036188">
    <property type="entry name" value="FAD/NAD-bd_sf"/>
</dbReference>
<dbReference type="InterPro" id="IPR050281">
    <property type="entry name" value="Flavin_monoamine_oxidase"/>
</dbReference>
<evidence type="ECO:0000256" key="1">
    <source>
        <dbReference type="SAM" id="MobiDB-lite"/>
    </source>
</evidence>
<dbReference type="eggNOG" id="COG1231">
    <property type="taxonomic scope" value="Bacteria"/>
</dbReference>
<dbReference type="PANTHER" id="PTHR10742">
    <property type="entry name" value="FLAVIN MONOAMINE OXIDASE"/>
    <property type="match status" value="1"/>
</dbReference>
<evidence type="ECO:0000313" key="4">
    <source>
        <dbReference type="Proteomes" id="UP000013378"/>
    </source>
</evidence>
<sequence length="573" mass="65735">MFNGDGPSYVPSEPGLPPVQPPNPTDEQRYALIKYELARANRLEDFNNIIELLDAPPDITTIASPGEFKNVKVAVIGGGEAGLTAAFELRKLGFDITVFEAEENRIGGRVYTYYFDKEKKYYGELGAMRIPVVHGATWHYINLFNLNTRPFVQYNENAYIYVKGIRVRNDPEGKGVMEKIYPEFDLTLWERNTPWPELLNYALETPLLSMPPSIRKEILKMLLKYSYPINYWDFYNIRQVLELMGLSQAAIDLISCISPFVASFYYYSFMEMLHESYPLVFSFLYEIVGGMVNLPLSFYNSLINPNPKEYPDIPNELLGKVTWKGGTWVDGMYQTEDSSKVTLKYKNKRMSTYVYENFDYVVCAIPFSTLRNVEIIPDFSNRKMQAIRELDYSPSQKTIALCSERFWEMGRPNERIIGGGSYSDLPITSIWYPSDHAHNNSFSPNEPGVLLASYNFTLNATRVANAYKGIRFENIKEQVAKVHGISLEYLNSIIKDHVTFSWNEYPWTLGAFCYFRPEQKRIFSYAVTLPEYNNRVFFAGEHISASHGWQNAAIQTGMIAANDLAKVCKARKG</sequence>
<comment type="caution">
    <text evidence="3">The sequence shown here is derived from an EMBL/GenBank/DDBJ whole genome shotgun (WGS) entry which is preliminary data.</text>
</comment>
<dbReference type="PANTHER" id="PTHR10742:SF410">
    <property type="entry name" value="LYSINE-SPECIFIC HISTONE DEMETHYLASE 2"/>
    <property type="match status" value="1"/>
</dbReference>
<accession>R1CHR7</accession>
<dbReference type="AlphaFoldDB" id="R1CHR7"/>
<dbReference type="EC" id="1.13.12.3" evidence="3"/>
<dbReference type="Gene3D" id="3.50.50.60">
    <property type="entry name" value="FAD/NAD(P)-binding domain"/>
    <property type="match status" value="1"/>
</dbReference>
<feature type="compositionally biased region" description="Pro residues" evidence="1">
    <location>
        <begin position="14"/>
        <end position="24"/>
    </location>
</feature>
<reference evidence="3 4" key="1">
    <citation type="journal article" date="2015" name="Geomicrobiol. J.">
        <title>Caldisalinibacter kiritimatiensis gen. nov., sp. nov., a moderately thermohalophilic thiosulfate-reducing bacterium from a hypersaline microbial mat.</title>
        <authorList>
            <person name="Ben Hania W."/>
            <person name="Joseph M."/>
            <person name="Fiebig A."/>
            <person name="Bunk B."/>
            <person name="Klenk H.-P."/>
            <person name="Fardeau M.-L."/>
            <person name="Spring S."/>
        </authorList>
    </citation>
    <scope>NUCLEOTIDE SEQUENCE [LARGE SCALE GENOMIC DNA]</scope>
    <source>
        <strain evidence="3 4">L21-TH-D2</strain>
    </source>
</reference>
<dbReference type="GO" id="GO:0050361">
    <property type="term" value="F:tryptophan 2-monooxygenase activity"/>
    <property type="evidence" value="ECO:0007669"/>
    <property type="project" value="UniProtKB-EC"/>
</dbReference>
<dbReference type="EMBL" id="ARZA01000014">
    <property type="protein sequence ID" value="EOD01835.1"/>
    <property type="molecule type" value="Genomic_DNA"/>
</dbReference>
<dbReference type="PATRIC" id="fig|1304284.3.peg.80"/>
<dbReference type="InterPro" id="IPR002937">
    <property type="entry name" value="Amino_oxidase"/>
</dbReference>
<dbReference type="Proteomes" id="UP000013378">
    <property type="component" value="Unassembled WGS sequence"/>
</dbReference>
<name>R1CHR7_9FIRM</name>
<evidence type="ECO:0000259" key="2">
    <source>
        <dbReference type="Pfam" id="PF01593"/>
    </source>
</evidence>
<keyword evidence="3" id="KW-0503">Monooxygenase</keyword>
<keyword evidence="3" id="KW-0560">Oxidoreductase</keyword>
<dbReference type="SUPFAM" id="SSF54373">
    <property type="entry name" value="FAD-linked reductases, C-terminal domain"/>
    <property type="match status" value="1"/>
</dbReference>
<feature type="domain" description="Amine oxidase" evidence="2">
    <location>
        <begin position="81"/>
        <end position="564"/>
    </location>
</feature>
<protein>
    <submittedName>
        <fullName evidence="3">Tryptophan 2-monooxygenase</fullName>
        <ecNumber evidence="3">1.13.12.3</ecNumber>
    </submittedName>
</protein>
<dbReference type="Gene3D" id="1.20.1440.240">
    <property type="match status" value="1"/>
</dbReference>
<dbReference type="STRING" id="1304284.L21TH_0082"/>
<dbReference type="Gene3D" id="3.90.660.10">
    <property type="match status" value="1"/>
</dbReference>
<keyword evidence="4" id="KW-1185">Reference proteome</keyword>